<reference evidence="2 3" key="1">
    <citation type="journal article" date="2016" name="BMC Genomics">
        <title>Combined genomic and structural analyses of a cultured magnetotactic bacterium reveals its niche adaptation to a dynamic environment.</title>
        <authorList>
            <person name="Araujo A.C."/>
            <person name="Morillo V."/>
            <person name="Cypriano J."/>
            <person name="Teixeira L.C."/>
            <person name="Leao P."/>
            <person name="Lyra S."/>
            <person name="Almeida L.G."/>
            <person name="Bazylinski D.A."/>
            <person name="Vasconcellos A.T."/>
            <person name="Abreu F."/>
            <person name="Lins U."/>
        </authorList>
    </citation>
    <scope>NUCLEOTIDE SEQUENCE [LARGE SCALE GENOMIC DNA]</scope>
    <source>
        <strain evidence="2 3">IT-1</strain>
    </source>
</reference>
<name>A0A1Y2KA31_9PROT</name>
<feature type="compositionally biased region" description="Basic and acidic residues" evidence="1">
    <location>
        <begin position="168"/>
        <end position="180"/>
    </location>
</feature>
<evidence type="ECO:0000313" key="2">
    <source>
        <dbReference type="EMBL" id="OSM07680.1"/>
    </source>
</evidence>
<organism evidence="2 3">
    <name type="scientific">Magnetofaba australis IT-1</name>
    <dbReference type="NCBI Taxonomy" id="1434232"/>
    <lineage>
        <taxon>Bacteria</taxon>
        <taxon>Pseudomonadati</taxon>
        <taxon>Pseudomonadota</taxon>
        <taxon>Magnetococcia</taxon>
        <taxon>Magnetococcales</taxon>
        <taxon>Magnetococcaceae</taxon>
        <taxon>Magnetofaba</taxon>
    </lineage>
</organism>
<evidence type="ECO:0000256" key="1">
    <source>
        <dbReference type="SAM" id="MobiDB-lite"/>
    </source>
</evidence>
<proteinExistence type="predicted"/>
<evidence type="ECO:0000313" key="3">
    <source>
        <dbReference type="Proteomes" id="UP000194003"/>
    </source>
</evidence>
<feature type="region of interest" description="Disordered" evidence="1">
    <location>
        <begin position="158"/>
        <end position="180"/>
    </location>
</feature>
<protein>
    <submittedName>
        <fullName evidence="2">Uncharacterized protein</fullName>
    </submittedName>
</protein>
<dbReference type="EMBL" id="LVJN01000012">
    <property type="protein sequence ID" value="OSM07680.1"/>
    <property type="molecule type" value="Genomic_DNA"/>
</dbReference>
<keyword evidence="3" id="KW-1185">Reference proteome</keyword>
<comment type="caution">
    <text evidence="2">The sequence shown here is derived from an EMBL/GenBank/DDBJ whole genome shotgun (WGS) entry which is preliminary data.</text>
</comment>
<dbReference type="Proteomes" id="UP000194003">
    <property type="component" value="Unassembled WGS sequence"/>
</dbReference>
<gene>
    <name evidence="2" type="ORF">MAIT1_04553</name>
</gene>
<accession>A0A1Y2KA31</accession>
<dbReference type="AlphaFoldDB" id="A0A1Y2KA31"/>
<sequence>MLQANPLLVPVEAAEVFHPQRGRLALLFVAAVGDVVDADPFGPVVGQHPFRGGAGGDAQFRWRKFVSAFGAVANGGMVDGVALGTGFDRGLPVTLLFLGARAHLVDGPVPGDVAGEIQHQAVLLAGMQTGAASGNLHVEPGGFGGAQHGDEVHCRGVEPRGQNVHGRQRPDLPPLERLDDGVPLRLGGVAEDALTGMAPGADGVPHMLGVGDAGAEDQPRLTILAVGDDLLDGVLGDRIQIHGGFELTGDELPATGADAGDVQLCFGLFAHQGAEKLLVDEVAH</sequence>
<dbReference type="STRING" id="1434232.MAIT1_04553"/>